<feature type="compositionally biased region" description="Polar residues" evidence="1">
    <location>
        <begin position="21"/>
        <end position="38"/>
    </location>
</feature>
<dbReference type="Proteomes" id="UP000321947">
    <property type="component" value="Unassembled WGS sequence"/>
</dbReference>
<accession>A0A5D3DJ75</accession>
<comment type="caution">
    <text evidence="2">The sequence shown here is derived from an EMBL/GenBank/DDBJ whole genome shotgun (WGS) entry which is preliminary data.</text>
</comment>
<reference evidence="2 3" key="1">
    <citation type="submission" date="2019-08" db="EMBL/GenBank/DDBJ databases">
        <title>Draft genome sequences of two oriental melons (Cucumis melo L. var makuwa).</title>
        <authorList>
            <person name="Kwon S.-Y."/>
        </authorList>
    </citation>
    <scope>NUCLEOTIDE SEQUENCE [LARGE SCALE GENOMIC DNA]</scope>
    <source>
        <strain evidence="3">cv. Chang Bougi</strain>
        <tissue evidence="2">Leaf</tissue>
    </source>
</reference>
<gene>
    <name evidence="2" type="ORF">E5676_scaffold605G00320</name>
</gene>
<sequence>MVRDQRFKSTPPRRPYRLPSKKSQAEVSSKLPQSSYPATSGIYAPNVPETLLSDMDSDDLDDCDGSATPEGRTDVRSDENKVDPPNPDIGSEEVPIDADNNPTIQLGSPEIPVALQPAKQKTQQNRRNITTKTDRKKIPPNIPYVSIDGISFHHKENVQHWNFVVQ</sequence>
<feature type="region of interest" description="Disordered" evidence="1">
    <location>
        <begin position="1"/>
        <end position="100"/>
    </location>
</feature>
<evidence type="ECO:0000313" key="3">
    <source>
        <dbReference type="Proteomes" id="UP000321947"/>
    </source>
</evidence>
<proteinExistence type="predicted"/>
<protein>
    <recommendedName>
        <fullName evidence="4">Envelope-like protein</fullName>
    </recommendedName>
</protein>
<name>A0A5D3DJ75_CUCMM</name>
<feature type="compositionally biased region" description="Polar residues" evidence="1">
    <location>
        <begin position="119"/>
        <end position="131"/>
    </location>
</feature>
<dbReference type="EMBL" id="SSTD01004528">
    <property type="protein sequence ID" value="TYK23430.1"/>
    <property type="molecule type" value="Genomic_DNA"/>
</dbReference>
<evidence type="ECO:0000313" key="2">
    <source>
        <dbReference type="EMBL" id="TYK23430.1"/>
    </source>
</evidence>
<feature type="region of interest" description="Disordered" evidence="1">
    <location>
        <begin position="117"/>
        <end position="140"/>
    </location>
</feature>
<evidence type="ECO:0000256" key="1">
    <source>
        <dbReference type="SAM" id="MobiDB-lite"/>
    </source>
</evidence>
<dbReference type="AlphaFoldDB" id="A0A5D3DJ75"/>
<evidence type="ECO:0008006" key="4">
    <source>
        <dbReference type="Google" id="ProtNLM"/>
    </source>
</evidence>
<feature type="compositionally biased region" description="Acidic residues" evidence="1">
    <location>
        <begin position="55"/>
        <end position="64"/>
    </location>
</feature>
<feature type="compositionally biased region" description="Basic and acidic residues" evidence="1">
    <location>
        <begin position="71"/>
        <end position="82"/>
    </location>
</feature>
<organism evidence="2 3">
    <name type="scientific">Cucumis melo var. makuwa</name>
    <name type="common">Oriental melon</name>
    <dbReference type="NCBI Taxonomy" id="1194695"/>
    <lineage>
        <taxon>Eukaryota</taxon>
        <taxon>Viridiplantae</taxon>
        <taxon>Streptophyta</taxon>
        <taxon>Embryophyta</taxon>
        <taxon>Tracheophyta</taxon>
        <taxon>Spermatophyta</taxon>
        <taxon>Magnoliopsida</taxon>
        <taxon>eudicotyledons</taxon>
        <taxon>Gunneridae</taxon>
        <taxon>Pentapetalae</taxon>
        <taxon>rosids</taxon>
        <taxon>fabids</taxon>
        <taxon>Cucurbitales</taxon>
        <taxon>Cucurbitaceae</taxon>
        <taxon>Benincaseae</taxon>
        <taxon>Cucumis</taxon>
    </lineage>
</organism>